<dbReference type="HOGENOM" id="CLU_3087493_0_0_1"/>
<name>A0A0C2Y190_HEBCY</name>
<evidence type="ECO:0000313" key="1">
    <source>
        <dbReference type="EMBL" id="KIM34867.1"/>
    </source>
</evidence>
<reference evidence="1 2" key="1">
    <citation type="submission" date="2014-04" db="EMBL/GenBank/DDBJ databases">
        <authorList>
            <consortium name="DOE Joint Genome Institute"/>
            <person name="Kuo A."/>
            <person name="Gay G."/>
            <person name="Dore J."/>
            <person name="Kohler A."/>
            <person name="Nagy L.G."/>
            <person name="Floudas D."/>
            <person name="Copeland A."/>
            <person name="Barry K.W."/>
            <person name="Cichocki N."/>
            <person name="Veneault-Fourrey C."/>
            <person name="LaButti K."/>
            <person name="Lindquist E.A."/>
            <person name="Lipzen A."/>
            <person name="Lundell T."/>
            <person name="Morin E."/>
            <person name="Murat C."/>
            <person name="Sun H."/>
            <person name="Tunlid A."/>
            <person name="Henrissat B."/>
            <person name="Grigoriev I.V."/>
            <person name="Hibbett D.S."/>
            <person name="Martin F."/>
            <person name="Nordberg H.P."/>
            <person name="Cantor M.N."/>
            <person name="Hua S.X."/>
        </authorList>
    </citation>
    <scope>NUCLEOTIDE SEQUENCE [LARGE SCALE GENOMIC DNA]</scope>
    <source>
        <strain evidence="2">h7</strain>
    </source>
</reference>
<gene>
    <name evidence="1" type="ORF">M413DRAFT_450018</name>
</gene>
<organism evidence="1 2">
    <name type="scientific">Hebeloma cylindrosporum</name>
    <dbReference type="NCBI Taxonomy" id="76867"/>
    <lineage>
        <taxon>Eukaryota</taxon>
        <taxon>Fungi</taxon>
        <taxon>Dikarya</taxon>
        <taxon>Basidiomycota</taxon>
        <taxon>Agaricomycotina</taxon>
        <taxon>Agaricomycetes</taxon>
        <taxon>Agaricomycetidae</taxon>
        <taxon>Agaricales</taxon>
        <taxon>Agaricineae</taxon>
        <taxon>Hymenogastraceae</taxon>
        <taxon>Hebeloma</taxon>
    </lineage>
</organism>
<proteinExistence type="predicted"/>
<dbReference type="Proteomes" id="UP000053424">
    <property type="component" value="Unassembled WGS sequence"/>
</dbReference>
<dbReference type="AlphaFoldDB" id="A0A0C2Y190"/>
<sequence>MKLSWWEVRSTAQRYDERRIGSFFHFDFDPSSPAESGQRVYMERRAMIILGM</sequence>
<accession>A0A0C2Y190</accession>
<evidence type="ECO:0000313" key="2">
    <source>
        <dbReference type="Proteomes" id="UP000053424"/>
    </source>
</evidence>
<reference evidence="2" key="2">
    <citation type="submission" date="2015-01" db="EMBL/GenBank/DDBJ databases">
        <title>Evolutionary Origins and Diversification of the Mycorrhizal Mutualists.</title>
        <authorList>
            <consortium name="DOE Joint Genome Institute"/>
            <consortium name="Mycorrhizal Genomics Consortium"/>
            <person name="Kohler A."/>
            <person name="Kuo A."/>
            <person name="Nagy L.G."/>
            <person name="Floudas D."/>
            <person name="Copeland A."/>
            <person name="Barry K.W."/>
            <person name="Cichocki N."/>
            <person name="Veneault-Fourrey C."/>
            <person name="LaButti K."/>
            <person name="Lindquist E.A."/>
            <person name="Lipzen A."/>
            <person name="Lundell T."/>
            <person name="Morin E."/>
            <person name="Murat C."/>
            <person name="Riley R."/>
            <person name="Ohm R."/>
            <person name="Sun H."/>
            <person name="Tunlid A."/>
            <person name="Henrissat B."/>
            <person name="Grigoriev I.V."/>
            <person name="Hibbett D.S."/>
            <person name="Martin F."/>
        </authorList>
    </citation>
    <scope>NUCLEOTIDE SEQUENCE [LARGE SCALE GENOMIC DNA]</scope>
    <source>
        <strain evidence="2">h7</strain>
    </source>
</reference>
<protein>
    <submittedName>
        <fullName evidence="1">Uncharacterized protein</fullName>
    </submittedName>
</protein>
<keyword evidence="2" id="KW-1185">Reference proteome</keyword>
<dbReference type="EMBL" id="KN831848">
    <property type="protein sequence ID" value="KIM34867.1"/>
    <property type="molecule type" value="Genomic_DNA"/>
</dbReference>